<dbReference type="PANTHER" id="PTHR43477:SF1">
    <property type="entry name" value="DIHYDROANTICAPSIN 7-DEHYDROGENASE"/>
    <property type="match status" value="1"/>
</dbReference>
<evidence type="ECO:0000256" key="7">
    <source>
        <dbReference type="SAM" id="MobiDB-lite"/>
    </source>
</evidence>
<evidence type="ECO:0000256" key="3">
    <source>
        <dbReference type="ARBA" id="ARBA00009164"/>
    </source>
</evidence>
<reference evidence="8" key="1">
    <citation type="submission" date="2021-01" db="EMBL/GenBank/DDBJ databases">
        <authorList>
            <person name="Corre E."/>
            <person name="Pelletier E."/>
            <person name="Niang G."/>
            <person name="Scheremetjew M."/>
            <person name="Finn R."/>
            <person name="Kale V."/>
            <person name="Holt S."/>
            <person name="Cochrane G."/>
            <person name="Meng A."/>
            <person name="Brown T."/>
            <person name="Cohen L."/>
        </authorList>
    </citation>
    <scope>NUCLEOTIDE SEQUENCE</scope>
    <source>
        <strain evidence="8">CCCM811</strain>
    </source>
</reference>
<dbReference type="PRINTS" id="PR00081">
    <property type="entry name" value="GDHRDH"/>
</dbReference>
<comment type="similarity">
    <text evidence="2">Belongs to the short-chain dehydrogenases/reductases (SDR) family.</text>
</comment>
<gene>
    <name evidence="8" type="ORF">LGLO00237_LOCUS27417</name>
</gene>
<dbReference type="GO" id="GO:0006729">
    <property type="term" value="P:tetrahydrobiopterin biosynthetic process"/>
    <property type="evidence" value="ECO:0007669"/>
    <property type="project" value="UniProtKB-UniPathway"/>
</dbReference>
<dbReference type="InterPro" id="IPR038418">
    <property type="entry name" value="6-PTP_synth/QueD_sf"/>
</dbReference>
<evidence type="ECO:0000256" key="2">
    <source>
        <dbReference type="ARBA" id="ARBA00006484"/>
    </source>
</evidence>
<keyword evidence="5" id="KW-0560">Oxidoreductase</keyword>
<dbReference type="CDD" id="cd05233">
    <property type="entry name" value="SDR_c"/>
    <property type="match status" value="1"/>
</dbReference>
<comment type="similarity">
    <text evidence="3">Belongs to the PTPS family.</text>
</comment>
<evidence type="ECO:0000256" key="4">
    <source>
        <dbReference type="ARBA" id="ARBA00013100"/>
    </source>
</evidence>
<name>A0A7S3Z959_9EUKA</name>
<protein>
    <recommendedName>
        <fullName evidence="4">6-pyruvoyltetrahydropterin synthase</fullName>
        <ecNumber evidence="4">4.2.3.12</ecNumber>
    </recommendedName>
</protein>
<evidence type="ECO:0000256" key="6">
    <source>
        <dbReference type="ARBA" id="ARBA00023007"/>
    </source>
</evidence>
<dbReference type="PANTHER" id="PTHR43477">
    <property type="entry name" value="DIHYDROANTICAPSIN 7-DEHYDROGENASE"/>
    <property type="match status" value="1"/>
</dbReference>
<comment type="pathway">
    <text evidence="1">Cofactor biosynthesis; tetrahydrobiopterin biosynthesis; tetrahydrobiopterin from 7,8-dihydroneopterin triphosphate: step 1/3.</text>
</comment>
<dbReference type="UniPathway" id="UPA00849">
    <property type="reaction ID" value="UER00819"/>
</dbReference>
<dbReference type="InterPro" id="IPR002347">
    <property type="entry name" value="SDR_fam"/>
</dbReference>
<accession>A0A7S3Z959</accession>
<proteinExistence type="inferred from homology"/>
<feature type="compositionally biased region" description="Low complexity" evidence="7">
    <location>
        <begin position="162"/>
        <end position="175"/>
    </location>
</feature>
<dbReference type="InterPro" id="IPR036291">
    <property type="entry name" value="NAD(P)-bd_dom_sf"/>
</dbReference>
<dbReference type="Gene3D" id="3.30.479.10">
    <property type="entry name" value="6-pyruvoyl tetrahydropterin synthase/QueD"/>
    <property type="match status" value="1"/>
</dbReference>
<dbReference type="Pfam" id="PF01242">
    <property type="entry name" value="PTPS"/>
    <property type="match status" value="1"/>
</dbReference>
<dbReference type="Gene3D" id="3.40.50.720">
    <property type="entry name" value="NAD(P)-binding Rossmann-like Domain"/>
    <property type="match status" value="1"/>
</dbReference>
<organism evidence="8">
    <name type="scientific">Lotharella globosa</name>
    <dbReference type="NCBI Taxonomy" id="91324"/>
    <lineage>
        <taxon>Eukaryota</taxon>
        <taxon>Sar</taxon>
        <taxon>Rhizaria</taxon>
        <taxon>Cercozoa</taxon>
        <taxon>Chlorarachniophyceae</taxon>
        <taxon>Lotharella</taxon>
    </lineage>
</organism>
<dbReference type="Pfam" id="PF13561">
    <property type="entry name" value="adh_short_C2"/>
    <property type="match status" value="1"/>
</dbReference>
<feature type="region of interest" description="Disordered" evidence="7">
    <location>
        <begin position="158"/>
        <end position="188"/>
    </location>
</feature>
<keyword evidence="6" id="KW-0783">Tetrahydrobiopterin biosynthesis</keyword>
<dbReference type="InterPro" id="IPR051122">
    <property type="entry name" value="SDR_DHRS6-like"/>
</dbReference>
<dbReference type="GO" id="GO:0016491">
    <property type="term" value="F:oxidoreductase activity"/>
    <property type="evidence" value="ECO:0007669"/>
    <property type="project" value="UniProtKB-KW"/>
</dbReference>
<dbReference type="EC" id="4.2.3.12" evidence="4"/>
<evidence type="ECO:0000256" key="5">
    <source>
        <dbReference type="ARBA" id="ARBA00023002"/>
    </source>
</evidence>
<evidence type="ECO:0000256" key="1">
    <source>
        <dbReference type="ARBA" id="ARBA00005126"/>
    </source>
</evidence>
<dbReference type="InterPro" id="IPR007115">
    <property type="entry name" value="6-PTP_synth/QueD"/>
</dbReference>
<dbReference type="GO" id="GO:0003874">
    <property type="term" value="F:6-pyruvoyltetrahydropterin synthase activity"/>
    <property type="evidence" value="ECO:0007669"/>
    <property type="project" value="UniProtKB-EC"/>
</dbReference>
<dbReference type="EMBL" id="HBIV01038576">
    <property type="protein sequence ID" value="CAE0675640.1"/>
    <property type="molecule type" value="Transcribed_RNA"/>
</dbReference>
<dbReference type="SUPFAM" id="SSF51735">
    <property type="entry name" value="NAD(P)-binding Rossmann-fold domains"/>
    <property type="match status" value="1"/>
</dbReference>
<dbReference type="AlphaFoldDB" id="A0A7S3Z959"/>
<dbReference type="SUPFAM" id="SSF55620">
    <property type="entry name" value="Tetrahydrobiopterin biosynthesis enzymes-like"/>
    <property type="match status" value="1"/>
</dbReference>
<evidence type="ECO:0000313" key="8">
    <source>
        <dbReference type="EMBL" id="CAE0675640.1"/>
    </source>
</evidence>
<sequence length="440" mass="46465">MGSLSGGVRINIDKEAIKFSAGHFTIFSAQSRERLHGHNFAVSASFVGTPNEDGMMGDYGVMKSILREVTTALDEYMLIPRNSPYLTIEETPGEVMVIFAGDPPGTRMVFPEGDVKILDVANITVEELSRHLNETVNAKYGPTLSGMGVCSYEISVSSGPGQSAATQTTLTTASTEEGDEGKREPQGTDVFVRGAGGEAKAVSVAVVTGGSSGIGLETARRFKDMGAKVFNISRSPCPLDDVTSLPCDLSDFKSIPSLAEELRSLISEHVSGSEGGGALSLIHNAALYFSDNAGDVDPEMMDRALRVQTVAPALLNRELRPLMTKGSSIIFVGSTLSEKAVSGALTYSTSKHALAGLMRATTQDLFGSGIHCVMVCPGFTDTPMLRKHLSDPEVLSAIASNNSFQRLVEPSEIASVITDASLSPVLNGAIVHANLGQKET</sequence>